<keyword evidence="3 9" id="KW-0862">Zinc</keyword>
<evidence type="ECO:0000256" key="6">
    <source>
        <dbReference type="ARBA" id="ARBA00023163"/>
    </source>
</evidence>
<keyword evidence="5 9" id="KW-0238">DNA-binding</keyword>
<evidence type="ECO:0000313" key="13">
    <source>
        <dbReference type="Proteomes" id="UP000887578"/>
    </source>
</evidence>
<dbReference type="InterPro" id="IPR001628">
    <property type="entry name" value="Znf_hrmn_rcpt"/>
</dbReference>
<dbReference type="InterPro" id="IPR052499">
    <property type="entry name" value="C.elegans_NHRs"/>
</dbReference>
<dbReference type="PROSITE" id="PS51843">
    <property type="entry name" value="NR_LBD"/>
    <property type="match status" value="1"/>
</dbReference>
<dbReference type="InterPro" id="IPR000536">
    <property type="entry name" value="Nucl_hrmn_rcpt_lig-bd"/>
</dbReference>
<dbReference type="Proteomes" id="UP000887578">
    <property type="component" value="Unplaced"/>
</dbReference>
<evidence type="ECO:0000256" key="4">
    <source>
        <dbReference type="ARBA" id="ARBA00023015"/>
    </source>
</evidence>
<evidence type="ECO:0000256" key="3">
    <source>
        <dbReference type="ARBA" id="ARBA00022833"/>
    </source>
</evidence>
<comment type="subcellular location">
    <subcellularLocation>
        <location evidence="9">Nucleus</location>
    </subcellularLocation>
</comment>
<keyword evidence="8 9" id="KW-0539">Nucleus</keyword>
<accession>A0A914Q1P6</accession>
<evidence type="ECO:0000256" key="7">
    <source>
        <dbReference type="ARBA" id="ARBA00023170"/>
    </source>
</evidence>
<keyword evidence="4 9" id="KW-0805">Transcription regulation</keyword>
<dbReference type="AlphaFoldDB" id="A0A914Q1P6"/>
<feature type="compositionally biased region" description="Low complexity" evidence="10">
    <location>
        <begin position="100"/>
        <end position="116"/>
    </location>
</feature>
<sequence>MLENSAAKICLVCGDPKASKHYGSFCCSGCKGFFRRSIRGNAQYFCCFKNECKVQQVVHDDRKLYKRRKKKEALNNNFELDNEREEEQCISPPSPPTTIPPSTAMTSSSDIPSTSFASSSSANIIVKQEKRRTLKHHEQEIHSDGWLELAIKANKQLWIPNYCPLGKAKIIPHFDIHDFQSITNYYVLVEKYANIITATKKTIKEFFRLVDNFYETGLNHIIDDLQCSLELGVEEAFENPRKMSPRTKIDWEGRSLIETPSLNRVYCRLFLHYIDWTSHIPEINQMLNEDWNQLIFARSVPCLWMMLCQRSIIYGTNGISLSGGIYFPLDEKEQAQINTTAMLKKICILLMEEFIQPAKAINLTQSEYAILRVLCFFTAETKLSPGGREVVRKTRNFYRNTLVQHIREKYSSDETANRVSEILSILPILEIASRIANDEFCFMTLFNVAEMQGKLTYDLYVKKAL</sequence>
<dbReference type="Gene3D" id="1.10.565.10">
    <property type="entry name" value="Retinoid X Receptor"/>
    <property type="match status" value="1"/>
</dbReference>
<protein>
    <submittedName>
        <fullName evidence="14">Uncharacterized protein</fullName>
    </submittedName>
</protein>
<organism evidence="13 14">
    <name type="scientific">Panagrolaimus davidi</name>
    <dbReference type="NCBI Taxonomy" id="227884"/>
    <lineage>
        <taxon>Eukaryota</taxon>
        <taxon>Metazoa</taxon>
        <taxon>Ecdysozoa</taxon>
        <taxon>Nematoda</taxon>
        <taxon>Chromadorea</taxon>
        <taxon>Rhabditida</taxon>
        <taxon>Tylenchina</taxon>
        <taxon>Panagrolaimomorpha</taxon>
        <taxon>Panagrolaimoidea</taxon>
        <taxon>Panagrolaimidae</taxon>
        <taxon>Panagrolaimus</taxon>
    </lineage>
</organism>
<dbReference type="Pfam" id="PF00105">
    <property type="entry name" value="zf-C4"/>
    <property type="match status" value="1"/>
</dbReference>
<dbReference type="Gene3D" id="3.30.50.10">
    <property type="entry name" value="Erythroid Transcription Factor GATA-1, subunit A"/>
    <property type="match status" value="1"/>
</dbReference>
<dbReference type="SMART" id="SM00430">
    <property type="entry name" value="HOLI"/>
    <property type="match status" value="1"/>
</dbReference>
<keyword evidence="2 9" id="KW-0863">Zinc-finger</keyword>
<evidence type="ECO:0000259" key="12">
    <source>
        <dbReference type="PROSITE" id="PS51843"/>
    </source>
</evidence>
<dbReference type="WBParaSite" id="PDA_v2.g24646.t1">
    <property type="protein sequence ID" value="PDA_v2.g24646.t1"/>
    <property type="gene ID" value="PDA_v2.g24646"/>
</dbReference>
<dbReference type="SUPFAM" id="SSF48508">
    <property type="entry name" value="Nuclear receptor ligand-binding domain"/>
    <property type="match status" value="1"/>
</dbReference>
<keyword evidence="6 9" id="KW-0804">Transcription</keyword>
<dbReference type="InterPro" id="IPR013088">
    <property type="entry name" value="Znf_NHR/GATA"/>
</dbReference>
<feature type="domain" description="Nuclear receptor" evidence="11">
    <location>
        <begin position="7"/>
        <end position="85"/>
    </location>
</feature>
<dbReference type="PROSITE" id="PS51030">
    <property type="entry name" value="NUCLEAR_REC_DBD_2"/>
    <property type="match status" value="1"/>
</dbReference>
<evidence type="ECO:0000256" key="8">
    <source>
        <dbReference type="ARBA" id="ARBA00023242"/>
    </source>
</evidence>
<evidence type="ECO:0000256" key="2">
    <source>
        <dbReference type="ARBA" id="ARBA00022771"/>
    </source>
</evidence>
<name>A0A914Q1P6_9BILA</name>
<evidence type="ECO:0000256" key="5">
    <source>
        <dbReference type="ARBA" id="ARBA00023125"/>
    </source>
</evidence>
<dbReference type="Pfam" id="PF00104">
    <property type="entry name" value="Hormone_recep"/>
    <property type="match status" value="1"/>
</dbReference>
<evidence type="ECO:0000256" key="10">
    <source>
        <dbReference type="SAM" id="MobiDB-lite"/>
    </source>
</evidence>
<dbReference type="PANTHER" id="PTHR47630:SF7">
    <property type="entry name" value="NUCLEAR HORMONE RECEPTOR FAMILY"/>
    <property type="match status" value="1"/>
</dbReference>
<keyword evidence="1 9" id="KW-0479">Metal-binding</keyword>
<dbReference type="PRINTS" id="PR00047">
    <property type="entry name" value="STROIDFINGER"/>
</dbReference>
<dbReference type="PROSITE" id="PS00031">
    <property type="entry name" value="NUCLEAR_REC_DBD_1"/>
    <property type="match status" value="1"/>
</dbReference>
<dbReference type="InterPro" id="IPR035500">
    <property type="entry name" value="NHR-like_dom_sf"/>
</dbReference>
<proteinExistence type="inferred from homology"/>
<evidence type="ECO:0000256" key="1">
    <source>
        <dbReference type="ARBA" id="ARBA00022723"/>
    </source>
</evidence>
<dbReference type="GO" id="GO:0043565">
    <property type="term" value="F:sequence-specific DNA binding"/>
    <property type="evidence" value="ECO:0007669"/>
    <property type="project" value="InterPro"/>
</dbReference>
<evidence type="ECO:0000256" key="9">
    <source>
        <dbReference type="RuleBase" id="RU004334"/>
    </source>
</evidence>
<comment type="similarity">
    <text evidence="9">Belongs to the nuclear hormone receptor family.</text>
</comment>
<dbReference type="PANTHER" id="PTHR47630">
    <property type="entry name" value="NUCLEAR HORMONE RECEPTOR FAMILY-RELATED-RELATED"/>
    <property type="match status" value="1"/>
</dbReference>
<feature type="region of interest" description="Disordered" evidence="10">
    <location>
        <begin position="85"/>
        <end position="116"/>
    </location>
</feature>
<keyword evidence="7 9" id="KW-0675">Receptor</keyword>
<dbReference type="GO" id="GO:0008270">
    <property type="term" value="F:zinc ion binding"/>
    <property type="evidence" value="ECO:0007669"/>
    <property type="project" value="UniProtKB-KW"/>
</dbReference>
<dbReference type="SMART" id="SM00399">
    <property type="entry name" value="ZnF_C4"/>
    <property type="match status" value="1"/>
</dbReference>
<reference evidence="14" key="1">
    <citation type="submission" date="2022-11" db="UniProtKB">
        <authorList>
            <consortium name="WormBaseParasite"/>
        </authorList>
    </citation>
    <scope>IDENTIFICATION</scope>
</reference>
<feature type="domain" description="NR LBD" evidence="12">
    <location>
        <begin position="232"/>
        <end position="462"/>
    </location>
</feature>
<evidence type="ECO:0000313" key="14">
    <source>
        <dbReference type="WBParaSite" id="PDA_v2.g24646.t1"/>
    </source>
</evidence>
<dbReference type="GO" id="GO:0003700">
    <property type="term" value="F:DNA-binding transcription factor activity"/>
    <property type="evidence" value="ECO:0007669"/>
    <property type="project" value="InterPro"/>
</dbReference>
<keyword evidence="13" id="KW-1185">Reference proteome</keyword>
<dbReference type="SUPFAM" id="SSF57716">
    <property type="entry name" value="Glucocorticoid receptor-like (DNA-binding domain)"/>
    <property type="match status" value="1"/>
</dbReference>
<evidence type="ECO:0000259" key="11">
    <source>
        <dbReference type="PROSITE" id="PS51030"/>
    </source>
</evidence>
<dbReference type="GO" id="GO:0005634">
    <property type="term" value="C:nucleus"/>
    <property type="evidence" value="ECO:0007669"/>
    <property type="project" value="UniProtKB-SubCell"/>
</dbReference>